<name>A0A8R1HS55_CAEJA</name>
<accession>A0A8R1HS55</accession>
<dbReference type="Proteomes" id="UP000005237">
    <property type="component" value="Unassembled WGS sequence"/>
</dbReference>
<dbReference type="GO" id="GO:0004128">
    <property type="term" value="F:cytochrome-b5 reductase activity, acting on NAD(P)H"/>
    <property type="evidence" value="ECO:0007669"/>
    <property type="project" value="TreeGrafter"/>
</dbReference>
<keyword evidence="3" id="KW-0408">Iron</keyword>
<protein>
    <submittedName>
        <fullName evidence="5">Cytochrome b5 heme-binding domain-containing protein</fullName>
    </submittedName>
</protein>
<dbReference type="PANTHER" id="PTHR46237">
    <property type="entry name" value="CYTOCHROME B5 REDUCTASE 4 FAMILY MEMBER"/>
    <property type="match status" value="1"/>
</dbReference>
<keyword evidence="1" id="KW-0349">Heme</keyword>
<reference evidence="6" key="1">
    <citation type="submission" date="2010-08" db="EMBL/GenBank/DDBJ databases">
        <authorList>
            <consortium name="Caenorhabditis japonica Sequencing Consortium"/>
            <person name="Wilson R.K."/>
        </authorList>
    </citation>
    <scope>NUCLEOTIDE SEQUENCE [LARGE SCALE GENOMIC DNA]</scope>
    <source>
        <strain evidence="6">DF5081</strain>
    </source>
</reference>
<dbReference type="SMART" id="SM01117">
    <property type="entry name" value="Cyt-b5"/>
    <property type="match status" value="1"/>
</dbReference>
<proteinExistence type="predicted"/>
<dbReference type="GO" id="GO:0046872">
    <property type="term" value="F:metal ion binding"/>
    <property type="evidence" value="ECO:0007669"/>
    <property type="project" value="UniProtKB-KW"/>
</dbReference>
<dbReference type="PANTHER" id="PTHR46237:SF1">
    <property type="entry name" value="CYTOCHROME B5 REDUCTASE 4"/>
    <property type="match status" value="1"/>
</dbReference>
<evidence type="ECO:0000256" key="2">
    <source>
        <dbReference type="ARBA" id="ARBA00022723"/>
    </source>
</evidence>
<dbReference type="EnsemblMetazoa" id="CJA05638.1">
    <property type="protein sequence ID" value="CJA05638.1"/>
    <property type="gene ID" value="WBGene00124842"/>
</dbReference>
<dbReference type="InterPro" id="IPR036400">
    <property type="entry name" value="Cyt_B5-like_heme/steroid_sf"/>
</dbReference>
<evidence type="ECO:0000256" key="1">
    <source>
        <dbReference type="ARBA" id="ARBA00022617"/>
    </source>
</evidence>
<feature type="domain" description="Cytochrome b5 heme-binding" evidence="4">
    <location>
        <begin position="8"/>
        <end position="87"/>
    </location>
</feature>
<evidence type="ECO:0000313" key="6">
    <source>
        <dbReference type="Proteomes" id="UP000005237"/>
    </source>
</evidence>
<reference evidence="5" key="2">
    <citation type="submission" date="2022-06" db="UniProtKB">
        <authorList>
            <consortium name="EnsemblMetazoa"/>
        </authorList>
    </citation>
    <scope>IDENTIFICATION</scope>
    <source>
        <strain evidence="5">DF5081</strain>
    </source>
</reference>
<sequence length="93" mass="10735">MANTSKNLKEYTRSDVEQHCTHDDLWISFRGKVYNITAYFNEHPGGLAILRYAGKDTTTILPFVASHGIAWKFIEKKLEEHLIGTLKITPRRM</sequence>
<dbReference type="AlphaFoldDB" id="A0A8R1HS55"/>
<organism evidence="5 6">
    <name type="scientific">Caenorhabditis japonica</name>
    <dbReference type="NCBI Taxonomy" id="281687"/>
    <lineage>
        <taxon>Eukaryota</taxon>
        <taxon>Metazoa</taxon>
        <taxon>Ecdysozoa</taxon>
        <taxon>Nematoda</taxon>
        <taxon>Chromadorea</taxon>
        <taxon>Rhabditida</taxon>
        <taxon>Rhabditina</taxon>
        <taxon>Rhabditomorpha</taxon>
        <taxon>Rhabditoidea</taxon>
        <taxon>Rhabditidae</taxon>
        <taxon>Peloderinae</taxon>
        <taxon>Caenorhabditis</taxon>
    </lineage>
</organism>
<evidence type="ECO:0000256" key="3">
    <source>
        <dbReference type="ARBA" id="ARBA00023004"/>
    </source>
</evidence>
<dbReference type="InterPro" id="IPR051872">
    <property type="entry name" value="Cytochrome_b5/Flavoprotein_Rdt"/>
</dbReference>
<evidence type="ECO:0000313" key="5">
    <source>
        <dbReference type="EnsemblMetazoa" id="CJA05638.1"/>
    </source>
</evidence>
<dbReference type="Gene3D" id="3.10.120.10">
    <property type="entry name" value="Cytochrome b5-like heme/steroid binding domain"/>
    <property type="match status" value="1"/>
</dbReference>
<dbReference type="GO" id="GO:0020037">
    <property type="term" value="F:heme binding"/>
    <property type="evidence" value="ECO:0007669"/>
    <property type="project" value="TreeGrafter"/>
</dbReference>
<dbReference type="SUPFAM" id="SSF55856">
    <property type="entry name" value="Cytochrome b5-like heme/steroid binding domain"/>
    <property type="match status" value="1"/>
</dbReference>
<dbReference type="PROSITE" id="PS50255">
    <property type="entry name" value="CYTOCHROME_B5_2"/>
    <property type="match status" value="1"/>
</dbReference>
<dbReference type="GO" id="GO:0005737">
    <property type="term" value="C:cytoplasm"/>
    <property type="evidence" value="ECO:0007669"/>
    <property type="project" value="TreeGrafter"/>
</dbReference>
<keyword evidence="2" id="KW-0479">Metal-binding</keyword>
<evidence type="ECO:0000259" key="4">
    <source>
        <dbReference type="PROSITE" id="PS50255"/>
    </source>
</evidence>
<dbReference type="Pfam" id="PF00173">
    <property type="entry name" value="Cyt-b5"/>
    <property type="match status" value="1"/>
</dbReference>
<dbReference type="InterPro" id="IPR001199">
    <property type="entry name" value="Cyt_B5-like_heme/steroid-bd"/>
</dbReference>
<keyword evidence="6" id="KW-1185">Reference proteome</keyword>